<reference evidence="2" key="1">
    <citation type="submission" date="2016-10" db="EMBL/GenBank/DDBJ databases">
        <authorList>
            <person name="Varghese N."/>
            <person name="Submissions S."/>
        </authorList>
    </citation>
    <scope>NUCLEOTIDE SEQUENCE [LARGE SCALE GENOMIC DNA]</scope>
    <source>
        <strain evidence="2">DSM 123</strain>
    </source>
</reference>
<gene>
    <name evidence="1" type="ORF">SAMN05444123_10944</name>
</gene>
<evidence type="ECO:0000313" key="1">
    <source>
        <dbReference type="EMBL" id="SEP15944.1"/>
    </source>
</evidence>
<dbReference type="Proteomes" id="UP000199615">
    <property type="component" value="Unassembled WGS sequence"/>
</dbReference>
<dbReference type="AlphaFoldDB" id="A0A1H8VKX9"/>
<accession>A0A1H8VKX9</accession>
<evidence type="ECO:0000313" key="2">
    <source>
        <dbReference type="Proteomes" id="UP000199615"/>
    </source>
</evidence>
<keyword evidence="2" id="KW-1185">Reference proteome</keyword>
<sequence length="33" mass="3675">MVVLVSYLRALARAPVLRPMSIGCVASERGRFR</sequence>
<name>A0A1H8VKX9_9BRAD</name>
<organism evidence="1 2">
    <name type="scientific">Rhodopseudomonas pseudopalustris</name>
    <dbReference type="NCBI Taxonomy" id="1513892"/>
    <lineage>
        <taxon>Bacteria</taxon>
        <taxon>Pseudomonadati</taxon>
        <taxon>Pseudomonadota</taxon>
        <taxon>Alphaproteobacteria</taxon>
        <taxon>Hyphomicrobiales</taxon>
        <taxon>Nitrobacteraceae</taxon>
        <taxon>Rhodopseudomonas</taxon>
    </lineage>
</organism>
<protein>
    <submittedName>
        <fullName evidence="1">Uncharacterized protein</fullName>
    </submittedName>
</protein>
<proteinExistence type="predicted"/>
<dbReference type="EMBL" id="FODT01000009">
    <property type="protein sequence ID" value="SEP15944.1"/>
    <property type="molecule type" value="Genomic_DNA"/>
</dbReference>